<dbReference type="GO" id="GO:0042372">
    <property type="term" value="P:phylloquinone biosynthetic process"/>
    <property type="evidence" value="ECO:0007669"/>
    <property type="project" value="InterPro"/>
</dbReference>
<keyword evidence="3 6" id="KW-0812">Transmembrane</keyword>
<evidence type="ECO:0000256" key="5">
    <source>
        <dbReference type="ARBA" id="ARBA00023136"/>
    </source>
</evidence>
<evidence type="ECO:0000313" key="7">
    <source>
        <dbReference type="EMBL" id="KAK3185077.1"/>
    </source>
</evidence>
<dbReference type="InterPro" id="IPR026046">
    <property type="entry name" value="UBIAD1"/>
</dbReference>
<keyword evidence="4 6" id="KW-1133">Transmembrane helix</keyword>
<feature type="transmembrane region" description="Helical" evidence="6">
    <location>
        <begin position="323"/>
        <end position="347"/>
    </location>
</feature>
<evidence type="ECO:0000256" key="4">
    <source>
        <dbReference type="ARBA" id="ARBA00022989"/>
    </source>
</evidence>
<dbReference type="CDD" id="cd13962">
    <property type="entry name" value="PT_UbiA_UBIAD1"/>
    <property type="match status" value="1"/>
</dbReference>
<accession>A0AAD9ZNE9</accession>
<comment type="subcellular location">
    <subcellularLocation>
        <location evidence="1">Membrane</location>
        <topology evidence="1">Multi-pass membrane protein</topology>
    </subcellularLocation>
</comment>
<evidence type="ECO:0000256" key="1">
    <source>
        <dbReference type="ARBA" id="ARBA00004141"/>
    </source>
</evidence>
<reference evidence="7" key="1">
    <citation type="journal article" date="2023" name="Plant J.">
        <title>Genome sequences and population genomics provide insights into the demographic history, inbreeding, and mutation load of two 'living fossil' tree species of Dipteronia.</title>
        <authorList>
            <person name="Feng Y."/>
            <person name="Comes H.P."/>
            <person name="Chen J."/>
            <person name="Zhu S."/>
            <person name="Lu R."/>
            <person name="Zhang X."/>
            <person name="Li P."/>
            <person name="Qiu J."/>
            <person name="Olsen K.M."/>
            <person name="Qiu Y."/>
        </authorList>
    </citation>
    <scope>NUCLEOTIDE SEQUENCE</scope>
    <source>
        <strain evidence="7">NBL</strain>
    </source>
</reference>
<keyword evidence="8" id="KW-1185">Reference proteome</keyword>
<feature type="transmembrane region" description="Helical" evidence="6">
    <location>
        <begin position="286"/>
        <end position="311"/>
    </location>
</feature>
<feature type="transmembrane region" description="Helical" evidence="6">
    <location>
        <begin position="130"/>
        <end position="147"/>
    </location>
</feature>
<evidence type="ECO:0000313" key="8">
    <source>
        <dbReference type="Proteomes" id="UP001281410"/>
    </source>
</evidence>
<feature type="transmembrane region" description="Helical" evidence="6">
    <location>
        <begin position="174"/>
        <end position="194"/>
    </location>
</feature>
<dbReference type="PANTHER" id="PTHR13929:SF0">
    <property type="entry name" value="UBIA PRENYLTRANSFERASE DOMAIN-CONTAINING PROTEIN 1"/>
    <property type="match status" value="1"/>
</dbReference>
<dbReference type="PANTHER" id="PTHR13929">
    <property type="entry name" value="1,4-DIHYDROXY-2-NAPHTHOATE OCTAPRENYLTRANSFERASE"/>
    <property type="match status" value="1"/>
</dbReference>
<feature type="transmembrane region" description="Helical" evidence="6">
    <location>
        <begin position="201"/>
        <end position="217"/>
    </location>
</feature>
<keyword evidence="5 6" id="KW-0472">Membrane</keyword>
<feature type="transmembrane region" description="Helical" evidence="6">
    <location>
        <begin position="262"/>
        <end position="280"/>
    </location>
</feature>
<organism evidence="7 8">
    <name type="scientific">Dipteronia sinensis</name>
    <dbReference type="NCBI Taxonomy" id="43782"/>
    <lineage>
        <taxon>Eukaryota</taxon>
        <taxon>Viridiplantae</taxon>
        <taxon>Streptophyta</taxon>
        <taxon>Embryophyta</taxon>
        <taxon>Tracheophyta</taxon>
        <taxon>Spermatophyta</taxon>
        <taxon>Magnoliopsida</taxon>
        <taxon>eudicotyledons</taxon>
        <taxon>Gunneridae</taxon>
        <taxon>Pentapetalae</taxon>
        <taxon>rosids</taxon>
        <taxon>malvids</taxon>
        <taxon>Sapindales</taxon>
        <taxon>Sapindaceae</taxon>
        <taxon>Hippocastanoideae</taxon>
        <taxon>Acereae</taxon>
        <taxon>Dipteronia</taxon>
    </lineage>
</organism>
<sequence>MLMPMAMAVSNSSMVSGVKNLQSHMTRYPGVLTSSKQSLQFCFNARIFFEKTYRTHSEIKQQCRCLPLNSKDKSDYSALPNTHEDEAEDVSRATLIWRAIKLPIYSVALVPLSVGAAAAYLQTGTFSTRRYLVLLVSSVLIITWLNLSNDVYDFDTGADKNKKESVVNLVGSRIGTFVAAYLLLILGFIGLSWASVEAGNMRAILLLTCAVICGYIYQCPPFRLSYQGLGEPLCFAAFGPFATTAFYLLLGSARLHILFDKNAIALNFYSLIYNINLGGFDSEIHYIPLTGTILSVSLLVGLTTTLILFCSHFHQVAEFLFRFFSFSTLTIDCCFGCLCQITCILYITQVEGDLAVGKMSPLVRLGTERGSGVVKVAVLALYSLLVALGLCRALPLICSFLCALTLPMGKLVVSYVEENHKNKWKIFMAKYYCVRLHTLFGVALVAGLVAARMLTNRHVPKLVFQ</sequence>
<evidence type="ECO:0000256" key="2">
    <source>
        <dbReference type="ARBA" id="ARBA00022679"/>
    </source>
</evidence>
<gene>
    <name evidence="7" type="ORF">Dsin_032363</name>
</gene>
<feature type="transmembrane region" description="Helical" evidence="6">
    <location>
        <begin position="436"/>
        <end position="455"/>
    </location>
</feature>
<dbReference type="GO" id="GO:0016020">
    <property type="term" value="C:membrane"/>
    <property type="evidence" value="ECO:0007669"/>
    <property type="project" value="UniProtKB-SubCell"/>
</dbReference>
<dbReference type="Pfam" id="PF01040">
    <property type="entry name" value="UbiA"/>
    <property type="match status" value="1"/>
</dbReference>
<comment type="caution">
    <text evidence="7">The sequence shown here is derived from an EMBL/GenBank/DDBJ whole genome shotgun (WGS) entry which is preliminary data.</text>
</comment>
<evidence type="ECO:0000256" key="6">
    <source>
        <dbReference type="SAM" id="Phobius"/>
    </source>
</evidence>
<keyword evidence="2" id="KW-0808">Transferase</keyword>
<dbReference type="GO" id="GO:0004659">
    <property type="term" value="F:prenyltransferase activity"/>
    <property type="evidence" value="ECO:0007669"/>
    <property type="project" value="InterPro"/>
</dbReference>
<name>A0AAD9ZNE9_9ROSI</name>
<dbReference type="InterPro" id="IPR011937">
    <property type="entry name" value="DHNA_phytyltransferase_MenA"/>
</dbReference>
<dbReference type="AlphaFoldDB" id="A0AAD9ZNE9"/>
<dbReference type="HAMAP" id="MF_01938">
    <property type="entry name" value="MenA_2"/>
    <property type="match status" value="1"/>
</dbReference>
<feature type="transmembrane region" description="Helical" evidence="6">
    <location>
        <begin position="372"/>
        <end position="390"/>
    </location>
</feature>
<feature type="transmembrane region" description="Helical" evidence="6">
    <location>
        <begin position="229"/>
        <end position="250"/>
    </location>
</feature>
<dbReference type="Proteomes" id="UP001281410">
    <property type="component" value="Unassembled WGS sequence"/>
</dbReference>
<proteinExistence type="inferred from homology"/>
<dbReference type="InterPro" id="IPR000537">
    <property type="entry name" value="UbiA_prenyltransferase"/>
</dbReference>
<dbReference type="EMBL" id="JANJYJ010000010">
    <property type="protein sequence ID" value="KAK3185077.1"/>
    <property type="molecule type" value="Genomic_DNA"/>
</dbReference>
<feature type="transmembrane region" description="Helical" evidence="6">
    <location>
        <begin position="102"/>
        <end position="121"/>
    </location>
</feature>
<protein>
    <submittedName>
        <fullName evidence="7">Uncharacterized protein</fullName>
    </submittedName>
</protein>
<evidence type="ECO:0000256" key="3">
    <source>
        <dbReference type="ARBA" id="ARBA00022692"/>
    </source>
</evidence>